<reference evidence="1 2" key="1">
    <citation type="journal article" date="2013" name="PLoS ONE">
        <title>Assembly-driven community genomics of a hypersaline microbial ecosystem.</title>
        <authorList>
            <person name="Podell S."/>
            <person name="Ugalde J.A."/>
            <person name="Narasingarao P."/>
            <person name="Banfield J.F."/>
            <person name="Heidelberg K.B."/>
            <person name="Allen E.E."/>
        </authorList>
    </citation>
    <scope>NUCLEOTIDE SEQUENCE [LARGE SCALE GENOMIC DNA]</scope>
    <source>
        <strain evidence="2">J07HQW2</strain>
    </source>
</reference>
<dbReference type="GO" id="GO:0016874">
    <property type="term" value="F:ligase activity"/>
    <property type="evidence" value="ECO:0007669"/>
    <property type="project" value="UniProtKB-KW"/>
</dbReference>
<protein>
    <submittedName>
        <fullName evidence="1">2''-5'' RNA ligase</fullName>
    </submittedName>
</protein>
<dbReference type="HOGENOM" id="CLU_1313107_0_0_2"/>
<dbReference type="STRING" id="1238425.J07HQW2_00984"/>
<dbReference type="RefSeq" id="WP_021054039.1">
    <property type="nucleotide sequence ID" value="NZ_KE356561.1"/>
</dbReference>
<gene>
    <name evidence="1" type="ORF">J07HQW2_00984</name>
</gene>
<proteinExistence type="predicted"/>
<name>U1NCX7_9EURY</name>
<sequence length="215" mass="24791">MVHDEDMASKAAEFWTRRHDITPPNYDSDTKRRLVLLADASKTLSCSAYNQVIDTLTDFSCFDPVPCEILHLTVKLFDDPVELVTTDGNPTERIDEIISQELQRTDPFEIELTQFNIFPDVVYSEIDDGGELADINRRLCTYAETTTLDRDGEEFIPHLTFGYLNDMTEYNELIEYLESNRELNLPTLSIDEFRLVVREVGKHPPVSDCLKIYEL</sequence>
<dbReference type="Pfam" id="PF13563">
    <property type="entry name" value="2_5_RNA_ligase2"/>
    <property type="match status" value="1"/>
</dbReference>
<dbReference type="Gene3D" id="3.90.1140.10">
    <property type="entry name" value="Cyclic phosphodiesterase"/>
    <property type="match status" value="1"/>
</dbReference>
<dbReference type="SUPFAM" id="SSF55144">
    <property type="entry name" value="LigT-like"/>
    <property type="match status" value="1"/>
</dbReference>
<evidence type="ECO:0000313" key="1">
    <source>
        <dbReference type="EMBL" id="ERG94548.1"/>
    </source>
</evidence>
<dbReference type="eggNOG" id="arCOG01736">
    <property type="taxonomic scope" value="Archaea"/>
</dbReference>
<dbReference type="Proteomes" id="UP000030710">
    <property type="component" value="Unassembled WGS sequence"/>
</dbReference>
<dbReference type="InterPro" id="IPR009097">
    <property type="entry name" value="Cyclic_Pdiesterase"/>
</dbReference>
<keyword evidence="1" id="KW-0436">Ligase</keyword>
<dbReference type="EMBL" id="KE356561">
    <property type="protein sequence ID" value="ERG94548.1"/>
    <property type="molecule type" value="Genomic_DNA"/>
</dbReference>
<organism evidence="1 2">
    <name type="scientific">Haloquadratum walsbyi J07HQW2</name>
    <dbReference type="NCBI Taxonomy" id="1238425"/>
    <lineage>
        <taxon>Archaea</taxon>
        <taxon>Methanobacteriati</taxon>
        <taxon>Methanobacteriota</taxon>
        <taxon>Stenosarchaea group</taxon>
        <taxon>Halobacteria</taxon>
        <taxon>Halobacteriales</taxon>
        <taxon>Haloferacaceae</taxon>
        <taxon>Haloquadratum</taxon>
    </lineage>
</organism>
<evidence type="ECO:0000313" key="2">
    <source>
        <dbReference type="Proteomes" id="UP000030710"/>
    </source>
</evidence>
<dbReference type="AlphaFoldDB" id="U1NCX7"/>
<accession>U1NCX7</accession>